<keyword evidence="2" id="KW-0614">Plasmid</keyword>
<reference evidence="2 3" key="1">
    <citation type="submission" date="2014-01" db="EMBL/GenBank/DDBJ databases">
        <authorList>
            <consortium name="DOE Joint Genome Institute"/>
            <person name="Anderson I."/>
            <person name="Huntemann M."/>
            <person name="Han J."/>
            <person name="Chen A."/>
            <person name="Kyrpides N."/>
            <person name="Mavromatis K."/>
            <person name="Markowitz V."/>
            <person name="Palaniappan K."/>
            <person name="Ivanova N."/>
            <person name="Schaumberg A."/>
            <person name="Pati A."/>
            <person name="Liolios K."/>
            <person name="Nordberg H.P."/>
            <person name="Cantor M.N."/>
            <person name="Hua S.X."/>
            <person name="Woyke T."/>
        </authorList>
    </citation>
    <scope>NUCLEOTIDE SEQUENCE [LARGE SCALE GENOMIC DNA]</scope>
    <source>
        <strain evidence="2 3">XH-48</strain>
        <plasmid evidence="3">2</plasmid>
    </source>
</reference>
<geneLocation type="plasmid" evidence="2">
    <name>unnamed</name>
</geneLocation>
<dbReference type="eggNOG" id="arCOG08980">
    <property type="taxonomic scope" value="Archaea"/>
</dbReference>
<protein>
    <recommendedName>
        <fullName evidence="1">Halobacterial output domain-containing protein</fullName>
    </recommendedName>
</protein>
<organism evidence="2 3">
    <name type="scientific">Halostagnicola larsenii XH-48</name>
    <dbReference type="NCBI Taxonomy" id="797299"/>
    <lineage>
        <taxon>Archaea</taxon>
        <taxon>Methanobacteriati</taxon>
        <taxon>Methanobacteriota</taxon>
        <taxon>Stenosarchaea group</taxon>
        <taxon>Halobacteria</taxon>
        <taxon>Halobacteriales</taxon>
        <taxon>Natrialbaceae</taxon>
        <taxon>Halostagnicola</taxon>
    </lineage>
</organism>
<name>W0JWY6_9EURY</name>
<sequence length="76" mass="8445">MVTNVIEAVAAADGVDPADLDSLYKYIDPEVLEQLAEQDGTEWSFTFRYLDHQITVTHDGQIRVDGALYASDVLTK</sequence>
<evidence type="ECO:0000259" key="1">
    <source>
        <dbReference type="Pfam" id="PF18545"/>
    </source>
</evidence>
<dbReference type="Proteomes" id="UP000019024">
    <property type="component" value="Plasmid unnamed2"/>
</dbReference>
<gene>
    <name evidence="2" type="ORF">HALLA_00205</name>
</gene>
<feature type="domain" description="Halobacterial output" evidence="1">
    <location>
        <begin position="3"/>
        <end position="65"/>
    </location>
</feature>
<proteinExistence type="predicted"/>
<dbReference type="EMBL" id="CP007057">
    <property type="protein sequence ID" value="AHG01745.1"/>
    <property type="molecule type" value="Genomic_DNA"/>
</dbReference>
<dbReference type="HOGENOM" id="CLU_159738_0_0_2"/>
<evidence type="ECO:0000313" key="2">
    <source>
        <dbReference type="EMBL" id="AHG01745.1"/>
    </source>
</evidence>
<accession>W0JWY6</accession>
<dbReference type="InterPro" id="IPR040624">
    <property type="entry name" value="HalOD1"/>
</dbReference>
<dbReference type="Pfam" id="PF18545">
    <property type="entry name" value="HalOD1"/>
    <property type="match status" value="1"/>
</dbReference>
<keyword evidence="3" id="KW-1185">Reference proteome</keyword>
<dbReference type="AlphaFoldDB" id="W0JWY6"/>
<dbReference type="KEGG" id="hlr:HALLA_00205"/>
<evidence type="ECO:0000313" key="3">
    <source>
        <dbReference type="Proteomes" id="UP000019024"/>
    </source>
</evidence>